<dbReference type="Pfam" id="PF13391">
    <property type="entry name" value="HNH_2"/>
    <property type="match status" value="1"/>
</dbReference>
<dbReference type="InterPro" id="IPR030934">
    <property type="entry name" value="Intein_C"/>
</dbReference>
<proteinExistence type="predicted"/>
<accession>A0ABP6RR01</accession>
<dbReference type="Proteomes" id="UP001500483">
    <property type="component" value="Unassembled WGS sequence"/>
</dbReference>
<evidence type="ECO:0000259" key="3">
    <source>
        <dbReference type="Pfam" id="PF26345"/>
    </source>
</evidence>
<name>A0ABP6RR01_9PSEU</name>
<dbReference type="InterPro" id="IPR003615">
    <property type="entry name" value="HNH_nuc"/>
</dbReference>
<evidence type="ECO:0000313" key="4">
    <source>
        <dbReference type="EMBL" id="GAA3357359.1"/>
    </source>
</evidence>
<evidence type="ECO:0000256" key="1">
    <source>
        <dbReference type="SAM" id="MobiDB-lite"/>
    </source>
</evidence>
<evidence type="ECO:0000259" key="2">
    <source>
        <dbReference type="Pfam" id="PF13391"/>
    </source>
</evidence>
<reference evidence="5" key="1">
    <citation type="journal article" date="2019" name="Int. J. Syst. Evol. Microbiol.">
        <title>The Global Catalogue of Microorganisms (GCM) 10K type strain sequencing project: providing services to taxonomists for standard genome sequencing and annotation.</title>
        <authorList>
            <consortium name="The Broad Institute Genomics Platform"/>
            <consortium name="The Broad Institute Genome Sequencing Center for Infectious Disease"/>
            <person name="Wu L."/>
            <person name="Ma J."/>
        </authorList>
    </citation>
    <scope>NUCLEOTIDE SEQUENCE [LARGE SCALE GENOMIC DNA]</scope>
    <source>
        <strain evidence="5">JCM 9687</strain>
    </source>
</reference>
<dbReference type="InterPro" id="IPR058807">
    <property type="entry name" value="ScoMcrA_N"/>
</dbReference>
<sequence length="424" mass="46369">MAIADITADLVRAAIAEHDESGVREFCSQHGFPVARDHVIVVGEERYGARVICAAAHGLLPGQPPLRPEDVDERSAIDLLEREGFTVEADAISAAAVPGSAWAVFSSDSRKYGGNAGYGDVLGVQYVYDSKVPNHRRVRRGDVVVVRNNVEVHGVGRIQRIEKTPGVRKEQLVCPACGSGRFDARKKQRPPYRCRTDSCRHEFEQPAETSIEVDRFTAFLGGTWRPLDGALAPEELKSALLDRADQNAIRPIDSQRLEQMLGRLLVEVPPLPPNEEVGSTRTPRGGRREAVTKARNGQAGFRTELLRRYGARCAITGPCPVEVLQAAHLKPFAEHETHVFDEGMLLRADVHLLFDNELLAVDPDSWCVVVAPALDAYPDYSRLAGVRLVEGPSPAAVREHYDAVTATWGWARVAAEQVGSAQSG</sequence>
<keyword evidence="5" id="KW-1185">Reference proteome</keyword>
<dbReference type="EMBL" id="BAAAYK010000038">
    <property type="protein sequence ID" value="GAA3357359.1"/>
    <property type="molecule type" value="Genomic_DNA"/>
</dbReference>
<dbReference type="PROSITE" id="PS50818">
    <property type="entry name" value="INTEIN_C_TER"/>
    <property type="match status" value="1"/>
</dbReference>
<comment type="caution">
    <text evidence="4">The sequence shown here is derived from an EMBL/GenBank/DDBJ whole genome shotgun (WGS) entry which is preliminary data.</text>
</comment>
<feature type="region of interest" description="Disordered" evidence="1">
    <location>
        <begin position="271"/>
        <end position="292"/>
    </location>
</feature>
<gene>
    <name evidence="4" type="ORF">GCM10020366_25070</name>
</gene>
<feature type="domain" description="HNH nuclease" evidence="2">
    <location>
        <begin position="313"/>
        <end position="362"/>
    </location>
</feature>
<evidence type="ECO:0000313" key="5">
    <source>
        <dbReference type="Proteomes" id="UP001500483"/>
    </source>
</evidence>
<evidence type="ECO:0008006" key="6">
    <source>
        <dbReference type="Google" id="ProtNLM"/>
    </source>
</evidence>
<organism evidence="4 5">
    <name type="scientific">Saccharopolyspora gregorii</name>
    <dbReference type="NCBI Taxonomy" id="33914"/>
    <lineage>
        <taxon>Bacteria</taxon>
        <taxon>Bacillati</taxon>
        <taxon>Actinomycetota</taxon>
        <taxon>Actinomycetes</taxon>
        <taxon>Pseudonocardiales</taxon>
        <taxon>Pseudonocardiaceae</taxon>
        <taxon>Saccharopolyspora</taxon>
    </lineage>
</organism>
<dbReference type="Pfam" id="PF26345">
    <property type="entry name" value="ScoMcrA_N"/>
    <property type="match status" value="1"/>
</dbReference>
<protein>
    <recommendedName>
        <fullName evidence="6">HNH endonuclease</fullName>
    </recommendedName>
</protein>
<feature type="domain" description="ScoMcrA-like N-terminal head" evidence="3">
    <location>
        <begin position="5"/>
        <end position="88"/>
    </location>
</feature>